<dbReference type="Pfam" id="PF13581">
    <property type="entry name" value="HATPase_c_2"/>
    <property type="match status" value="1"/>
</dbReference>
<dbReference type="RefSeq" id="WP_345715841.1">
    <property type="nucleotide sequence ID" value="NZ_BAABFP010000004.1"/>
</dbReference>
<dbReference type="EMBL" id="JBHSRD010000003">
    <property type="protein sequence ID" value="MFC6007033.1"/>
    <property type="molecule type" value="Genomic_DNA"/>
</dbReference>
<accession>A0ABW1JE91</accession>
<proteinExistence type="predicted"/>
<dbReference type="GO" id="GO:0005524">
    <property type="term" value="F:ATP binding"/>
    <property type="evidence" value="ECO:0007669"/>
    <property type="project" value="UniProtKB-KW"/>
</dbReference>
<protein>
    <submittedName>
        <fullName evidence="2">ATP-binding protein</fullName>
        <ecNumber evidence="2">2.7.13.3</ecNumber>
    </submittedName>
</protein>
<feature type="domain" description="Histidine kinase/HSP90-like ATPase" evidence="1">
    <location>
        <begin position="2"/>
        <end position="106"/>
    </location>
</feature>
<keyword evidence="2" id="KW-0067">ATP-binding</keyword>
<dbReference type="EC" id="2.7.13.3" evidence="2"/>
<organism evidence="2 3">
    <name type="scientific">Angustibacter luteus</name>
    <dbReference type="NCBI Taxonomy" id="658456"/>
    <lineage>
        <taxon>Bacteria</taxon>
        <taxon>Bacillati</taxon>
        <taxon>Actinomycetota</taxon>
        <taxon>Actinomycetes</taxon>
        <taxon>Kineosporiales</taxon>
        <taxon>Kineosporiaceae</taxon>
    </lineage>
</organism>
<evidence type="ECO:0000259" key="1">
    <source>
        <dbReference type="Pfam" id="PF13581"/>
    </source>
</evidence>
<dbReference type="Proteomes" id="UP001596189">
    <property type="component" value="Unassembled WGS sequence"/>
</dbReference>
<keyword evidence="2" id="KW-0808">Transferase</keyword>
<keyword evidence="2" id="KW-0547">Nucleotide-binding</keyword>
<evidence type="ECO:0000313" key="2">
    <source>
        <dbReference type="EMBL" id="MFC6007033.1"/>
    </source>
</evidence>
<dbReference type="GO" id="GO:0004673">
    <property type="term" value="F:protein histidine kinase activity"/>
    <property type="evidence" value="ECO:0007669"/>
    <property type="project" value="UniProtKB-EC"/>
</dbReference>
<comment type="caution">
    <text evidence="2">The sequence shown here is derived from an EMBL/GenBank/DDBJ whole genome shotgun (WGS) entry which is preliminary data.</text>
</comment>
<reference evidence="3" key="1">
    <citation type="journal article" date="2019" name="Int. J. Syst. Evol. Microbiol.">
        <title>The Global Catalogue of Microorganisms (GCM) 10K type strain sequencing project: providing services to taxonomists for standard genome sequencing and annotation.</title>
        <authorList>
            <consortium name="The Broad Institute Genomics Platform"/>
            <consortium name="The Broad Institute Genome Sequencing Center for Infectious Disease"/>
            <person name="Wu L."/>
            <person name="Ma J."/>
        </authorList>
    </citation>
    <scope>NUCLEOTIDE SEQUENCE [LARGE SCALE GENOMIC DNA]</scope>
    <source>
        <strain evidence="3">KACC 14249</strain>
    </source>
</reference>
<gene>
    <name evidence="2" type="ORF">ACFQDO_07810</name>
</gene>
<name>A0ABW1JE91_9ACTN</name>
<dbReference type="InterPro" id="IPR003594">
    <property type="entry name" value="HATPase_dom"/>
</dbReference>
<keyword evidence="3" id="KW-1185">Reference proteome</keyword>
<evidence type="ECO:0000313" key="3">
    <source>
        <dbReference type="Proteomes" id="UP001596189"/>
    </source>
</evidence>
<sequence>MPTHVRTARLVAVTVARRAGWPEGQLESVRQGVGEACALALRAAGPDGSLTVELDDRGPSLVARVWPVPTSTGTSDDDLPWAVLAGLTDDAAIEQQDGVSVLRLSWVNPPAS</sequence>